<sequence>MTVSPNGRDAVLGTQEGLLVVDLERPFEPPALLKYFTNWTPTELQWAPHHARQHLVAAATNQNMVIWNLMGQNPVDHVVKAHARAVTDLHWSPVQPNVLATASFDSYVHLWDLRNTRRPASSFCAWNAGAAQLQFNSKNEFVLASAHGSIVKIWDTRKGTLPTLELRTRGKRVYGIDWNPKEEHEILTSTQDAVIEFWDIRSGGRSRSRIHTDHPMRRVRFTPFGRGVLAMPQRGSNSLQLYA</sequence>
<dbReference type="OrthoDB" id="311712at2759"/>
<dbReference type="GO" id="GO:0005774">
    <property type="term" value="C:vacuolar membrane"/>
    <property type="evidence" value="ECO:0007669"/>
    <property type="project" value="TreeGrafter"/>
</dbReference>
<feature type="repeat" description="WD" evidence="3">
    <location>
        <begin position="166"/>
        <end position="208"/>
    </location>
</feature>
<gene>
    <name evidence="4" type="ORF">BJ684DRAFT_1258</name>
</gene>
<dbReference type="SMART" id="SM00320">
    <property type="entry name" value="WD40"/>
    <property type="match status" value="4"/>
</dbReference>
<dbReference type="InterPro" id="IPR019775">
    <property type="entry name" value="WD40_repeat_CS"/>
</dbReference>
<dbReference type="PROSITE" id="PS50294">
    <property type="entry name" value="WD_REPEATS_REGION"/>
    <property type="match status" value="1"/>
</dbReference>
<dbReference type="InterPro" id="IPR036322">
    <property type="entry name" value="WD40_repeat_dom_sf"/>
</dbReference>
<dbReference type="InterPro" id="IPR001680">
    <property type="entry name" value="WD40_rpt"/>
</dbReference>
<dbReference type="InterPro" id="IPR049567">
    <property type="entry name" value="WDR59-like"/>
</dbReference>
<proteinExistence type="predicted"/>
<dbReference type="Gene3D" id="2.130.10.10">
    <property type="entry name" value="YVTN repeat-like/Quinoprotein amine dehydrogenase"/>
    <property type="match status" value="1"/>
</dbReference>
<dbReference type="GO" id="GO:0034198">
    <property type="term" value="P:cellular response to amino acid starvation"/>
    <property type="evidence" value="ECO:0007669"/>
    <property type="project" value="TreeGrafter"/>
</dbReference>
<evidence type="ECO:0000313" key="4">
    <source>
        <dbReference type="EMBL" id="RKP13524.1"/>
    </source>
</evidence>
<evidence type="ECO:0000256" key="2">
    <source>
        <dbReference type="ARBA" id="ARBA00022737"/>
    </source>
</evidence>
<dbReference type="PROSITE" id="PS50082">
    <property type="entry name" value="WD_REPEATS_2"/>
    <property type="match status" value="2"/>
</dbReference>
<evidence type="ECO:0000313" key="5">
    <source>
        <dbReference type="Proteomes" id="UP000267251"/>
    </source>
</evidence>
<dbReference type="GO" id="GO:0035859">
    <property type="term" value="C:Seh1-associated complex"/>
    <property type="evidence" value="ECO:0007669"/>
    <property type="project" value="TreeGrafter"/>
</dbReference>
<keyword evidence="1 3" id="KW-0853">WD repeat</keyword>
<dbReference type="PANTHER" id="PTHR46170">
    <property type="entry name" value="GATOR COMPLEX PROTEIN WDR59"/>
    <property type="match status" value="1"/>
</dbReference>
<evidence type="ECO:0000256" key="3">
    <source>
        <dbReference type="PROSITE-ProRule" id="PRU00221"/>
    </source>
</evidence>
<dbReference type="PROSITE" id="PS00678">
    <property type="entry name" value="WD_REPEATS_1"/>
    <property type="match status" value="2"/>
</dbReference>
<dbReference type="Proteomes" id="UP000267251">
    <property type="component" value="Unassembled WGS sequence"/>
</dbReference>
<feature type="non-terminal residue" evidence="4">
    <location>
        <position position="243"/>
    </location>
</feature>
<protein>
    <submittedName>
        <fullName evidence="4">WD40-repeat-containing domain protein</fullName>
    </submittedName>
</protein>
<accession>A0A4P9Y465</accession>
<dbReference type="GO" id="GO:0035591">
    <property type="term" value="F:signaling adaptor activity"/>
    <property type="evidence" value="ECO:0007669"/>
    <property type="project" value="TreeGrafter"/>
</dbReference>
<dbReference type="SUPFAM" id="SSF50978">
    <property type="entry name" value="WD40 repeat-like"/>
    <property type="match status" value="1"/>
</dbReference>
<organism evidence="4 5">
    <name type="scientific">Piptocephalis cylindrospora</name>
    <dbReference type="NCBI Taxonomy" id="1907219"/>
    <lineage>
        <taxon>Eukaryota</taxon>
        <taxon>Fungi</taxon>
        <taxon>Fungi incertae sedis</taxon>
        <taxon>Zoopagomycota</taxon>
        <taxon>Zoopagomycotina</taxon>
        <taxon>Zoopagomycetes</taxon>
        <taxon>Zoopagales</taxon>
        <taxon>Piptocephalidaceae</taxon>
        <taxon>Piptocephalis</taxon>
    </lineage>
</organism>
<dbReference type="GO" id="GO:1904263">
    <property type="term" value="P:positive regulation of TORC1 signaling"/>
    <property type="evidence" value="ECO:0007669"/>
    <property type="project" value="TreeGrafter"/>
</dbReference>
<feature type="repeat" description="WD" evidence="3">
    <location>
        <begin position="79"/>
        <end position="121"/>
    </location>
</feature>
<name>A0A4P9Y465_9FUNG</name>
<evidence type="ECO:0000256" key="1">
    <source>
        <dbReference type="ARBA" id="ARBA00022574"/>
    </source>
</evidence>
<keyword evidence="5" id="KW-1185">Reference proteome</keyword>
<dbReference type="AlphaFoldDB" id="A0A4P9Y465"/>
<dbReference type="EMBL" id="KZ988000">
    <property type="protein sequence ID" value="RKP13524.1"/>
    <property type="molecule type" value="Genomic_DNA"/>
</dbReference>
<reference evidence="5" key="1">
    <citation type="journal article" date="2018" name="Nat. Microbiol.">
        <title>Leveraging single-cell genomics to expand the fungal tree of life.</title>
        <authorList>
            <person name="Ahrendt S.R."/>
            <person name="Quandt C.A."/>
            <person name="Ciobanu D."/>
            <person name="Clum A."/>
            <person name="Salamov A."/>
            <person name="Andreopoulos B."/>
            <person name="Cheng J.F."/>
            <person name="Woyke T."/>
            <person name="Pelin A."/>
            <person name="Henrissat B."/>
            <person name="Reynolds N.K."/>
            <person name="Benny G.L."/>
            <person name="Smith M.E."/>
            <person name="James T.Y."/>
            <person name="Grigoriev I.V."/>
        </authorList>
    </citation>
    <scope>NUCLEOTIDE SEQUENCE [LARGE SCALE GENOMIC DNA]</scope>
</reference>
<dbReference type="PANTHER" id="PTHR46170:SF1">
    <property type="entry name" value="GATOR COMPLEX PROTEIN WDR59"/>
    <property type="match status" value="1"/>
</dbReference>
<keyword evidence="2" id="KW-0677">Repeat</keyword>
<dbReference type="InterPro" id="IPR015943">
    <property type="entry name" value="WD40/YVTN_repeat-like_dom_sf"/>
</dbReference>
<dbReference type="Pfam" id="PF00400">
    <property type="entry name" value="WD40"/>
    <property type="match status" value="1"/>
</dbReference>